<dbReference type="InterPro" id="IPR051437">
    <property type="entry name" value="TTLL_monoglycylase"/>
</dbReference>
<sequence>MRLNNHQQIQNKYKKILLDLCIKCLNKLSQIDPQYNINGYRNIWIVKPNFLSRGRGIKCFNDLDKIFDYIVGKETQYVVQKYIERPLLISNKKFDLRQWVIIQNFCPPKIWFFEECYLRFCSVDHNIDDLNNKFVHLTNNVIQRCNKDGDIDKDDLMWRQDQFAQYLKQTNNNYDVFYEKIQPKMKQIVINSLKSCKDQVGSRKNSMELVGYDFMIDSNQQPWLIEINSSPSMDYSTSITKDLVQRVLTDTVKVVVDYSMAKKGTKKLVDTGGFKIIYKGEKNSKLNPKYTNNKK</sequence>
<dbReference type="Proteomes" id="UP000008983">
    <property type="component" value="Unassembled WGS sequence"/>
</dbReference>
<protein>
    <submittedName>
        <fullName evidence="6">Tubulin-tyrosine ligase family protein, putative</fullName>
        <ecNumber evidence="6">6.3.2.25</ecNumber>
    </submittedName>
</protein>
<accession>G0QLN8</accession>
<dbReference type="eggNOG" id="KOG2157">
    <property type="taxonomic scope" value="Eukaryota"/>
</dbReference>
<dbReference type="STRING" id="857967.G0QLN8"/>
<dbReference type="PROSITE" id="PS51221">
    <property type="entry name" value="TTL"/>
    <property type="match status" value="1"/>
</dbReference>
<dbReference type="OrthoDB" id="10255472at2759"/>
<evidence type="ECO:0000256" key="1">
    <source>
        <dbReference type="ARBA" id="ARBA00004496"/>
    </source>
</evidence>
<dbReference type="Gene3D" id="3.30.470.20">
    <property type="entry name" value="ATP-grasp fold, B domain"/>
    <property type="match status" value="1"/>
</dbReference>
<dbReference type="SUPFAM" id="SSF56059">
    <property type="entry name" value="Glutathione synthetase ATP-binding domain-like"/>
    <property type="match status" value="1"/>
</dbReference>
<organism evidence="6 7">
    <name type="scientific">Ichthyophthirius multifiliis</name>
    <name type="common">White spot disease agent</name>
    <name type="synonym">Ich</name>
    <dbReference type="NCBI Taxonomy" id="5932"/>
    <lineage>
        <taxon>Eukaryota</taxon>
        <taxon>Sar</taxon>
        <taxon>Alveolata</taxon>
        <taxon>Ciliophora</taxon>
        <taxon>Intramacronucleata</taxon>
        <taxon>Oligohymenophorea</taxon>
        <taxon>Hymenostomatida</taxon>
        <taxon>Ophryoglenina</taxon>
        <taxon>Ichthyophthirius</taxon>
    </lineage>
</organism>
<evidence type="ECO:0000313" key="6">
    <source>
        <dbReference type="EMBL" id="EGR33863.1"/>
    </source>
</evidence>
<dbReference type="EC" id="6.3.2.25" evidence="6"/>
<dbReference type="OMA" id="QPGMKAA"/>
<evidence type="ECO:0000256" key="3">
    <source>
        <dbReference type="ARBA" id="ARBA00022598"/>
    </source>
</evidence>
<evidence type="ECO:0000256" key="2">
    <source>
        <dbReference type="ARBA" id="ARBA00022490"/>
    </source>
</evidence>
<keyword evidence="2" id="KW-0963">Cytoplasm</keyword>
<proteinExistence type="predicted"/>
<dbReference type="PANTHER" id="PTHR45870:SF2">
    <property type="entry name" value="TUBULIN MONOGLYCYLASE TTLL3"/>
    <property type="match status" value="1"/>
</dbReference>
<gene>
    <name evidence="6" type="ORF">IMG5_034110</name>
</gene>
<evidence type="ECO:0000313" key="7">
    <source>
        <dbReference type="Proteomes" id="UP000008983"/>
    </source>
</evidence>
<dbReference type="EMBL" id="GL983290">
    <property type="protein sequence ID" value="EGR33863.1"/>
    <property type="molecule type" value="Genomic_DNA"/>
</dbReference>
<keyword evidence="7" id="KW-1185">Reference proteome</keyword>
<dbReference type="AlphaFoldDB" id="G0QLN8"/>
<reference evidence="6 7" key="1">
    <citation type="submission" date="2011-07" db="EMBL/GenBank/DDBJ databases">
        <authorList>
            <person name="Coyne R."/>
            <person name="Brami D."/>
            <person name="Johnson J."/>
            <person name="Hostetler J."/>
            <person name="Hannick L."/>
            <person name="Clark T."/>
            <person name="Cassidy-Hanley D."/>
            <person name="Inman J."/>
        </authorList>
    </citation>
    <scope>NUCLEOTIDE SEQUENCE [LARGE SCALE GENOMIC DNA]</scope>
    <source>
        <strain evidence="6 7">G5</strain>
    </source>
</reference>
<dbReference type="InParanoid" id="G0QLN8"/>
<dbReference type="RefSeq" id="XP_004039087.1">
    <property type="nucleotide sequence ID" value="XM_004039039.1"/>
</dbReference>
<dbReference type="GO" id="GO:0004835">
    <property type="term" value="F:tubulin-tyrosine ligase activity"/>
    <property type="evidence" value="ECO:0007669"/>
    <property type="project" value="UniProtKB-EC"/>
</dbReference>
<evidence type="ECO:0000256" key="5">
    <source>
        <dbReference type="ARBA" id="ARBA00022840"/>
    </source>
</evidence>
<keyword evidence="3 6" id="KW-0436">Ligase</keyword>
<dbReference type="GO" id="GO:0015630">
    <property type="term" value="C:microtubule cytoskeleton"/>
    <property type="evidence" value="ECO:0007669"/>
    <property type="project" value="TreeGrafter"/>
</dbReference>
<comment type="subcellular location">
    <subcellularLocation>
        <location evidence="1">Cytoplasm</location>
    </subcellularLocation>
</comment>
<keyword evidence="5" id="KW-0067">ATP-binding</keyword>
<dbReference type="GeneID" id="14910054"/>
<keyword evidence="4" id="KW-0547">Nucleotide-binding</keyword>
<dbReference type="GO" id="GO:0005737">
    <property type="term" value="C:cytoplasm"/>
    <property type="evidence" value="ECO:0007669"/>
    <property type="project" value="UniProtKB-SubCell"/>
</dbReference>
<name>G0QLN8_ICHMU</name>
<dbReference type="Pfam" id="PF03133">
    <property type="entry name" value="TTL"/>
    <property type="match status" value="1"/>
</dbReference>
<dbReference type="PANTHER" id="PTHR45870">
    <property type="entry name" value="TUBULIN MONOGLYCYLASE TTLL3"/>
    <property type="match status" value="1"/>
</dbReference>
<dbReference type="GO" id="GO:0070736">
    <property type="term" value="F:protein-glycine ligase activity, initiating"/>
    <property type="evidence" value="ECO:0007669"/>
    <property type="project" value="TreeGrafter"/>
</dbReference>
<evidence type="ECO:0000256" key="4">
    <source>
        <dbReference type="ARBA" id="ARBA00022741"/>
    </source>
</evidence>
<dbReference type="GO" id="GO:0005524">
    <property type="term" value="F:ATP binding"/>
    <property type="evidence" value="ECO:0007669"/>
    <property type="project" value="UniProtKB-KW"/>
</dbReference>
<dbReference type="InterPro" id="IPR004344">
    <property type="entry name" value="TTL/TTLL_fam"/>
</dbReference>